<dbReference type="PANTHER" id="PTHR30250">
    <property type="entry name" value="PST FAMILY PREDICTED COLANIC ACID TRANSPORTER"/>
    <property type="match status" value="1"/>
</dbReference>
<dbReference type="AlphaFoldDB" id="A0A2Z4LW20"/>
<feature type="transmembrane region" description="Helical" evidence="6">
    <location>
        <begin position="390"/>
        <end position="409"/>
    </location>
</feature>
<feature type="transmembrane region" description="Helical" evidence="6">
    <location>
        <begin position="38"/>
        <end position="58"/>
    </location>
</feature>
<feature type="transmembrane region" description="Helical" evidence="6">
    <location>
        <begin position="12"/>
        <end position="32"/>
    </location>
</feature>
<accession>A0A2Z4LW20</accession>
<evidence type="ECO:0000313" key="8">
    <source>
        <dbReference type="Proteomes" id="UP000248536"/>
    </source>
</evidence>
<name>A0A2Z4LW20_9FLAO</name>
<feature type="transmembrane region" description="Helical" evidence="6">
    <location>
        <begin position="421"/>
        <end position="443"/>
    </location>
</feature>
<comment type="subcellular location">
    <subcellularLocation>
        <location evidence="1">Cell membrane</location>
        <topology evidence="1">Multi-pass membrane protein</topology>
    </subcellularLocation>
</comment>
<proteinExistence type="predicted"/>
<keyword evidence="8" id="KW-1185">Reference proteome</keyword>
<dbReference type="Proteomes" id="UP000248536">
    <property type="component" value="Chromosome"/>
</dbReference>
<sequence>MGIVLKQSLKNITITYVGFAFGAVNTLFLYTQILPDEYYGLVTFILASGAILMPLMAFGVQNTMVKFYSNYQDKEKDGFLTLMLLTPLLAIIPLALITFFFNNAIGDLVSKVNPMVKHYIWYVFFVGLSMGYFEVFYAWCKVHLKSVFGNFMKEVFGRIGVSVLLLLLYYEVISLAIFFKLLVGLYLLRAVIIKIYAFSIRKLRLDFNFPSNTKEILLYTFLIILGGSAALILVEIDKVMLNQFIKIENVAYYGVAAYIATVIIVPSRAMHQITYPLTAELLNSGNHFALEILYKKTSLTLFIASGILFILILLNLNDLYLLLPEAYRNGFYIVCLIGLARVFDSVLGNNNSILYNSKHYRTVLIFGVCLALLTIILNYILIPVLGLEGAALASFISIFIFNLVKLIFVKVKFGFLPFTHATFKIFVTLVFLAVLFYTIQFPFHPIVNIMIKSILIVVTYLGILFRFQISEDVSGILSKWLKRREE</sequence>
<feature type="transmembrane region" description="Helical" evidence="6">
    <location>
        <begin position="119"/>
        <end position="139"/>
    </location>
</feature>
<dbReference type="InterPro" id="IPR002797">
    <property type="entry name" value="Polysacc_synth"/>
</dbReference>
<protein>
    <submittedName>
        <fullName evidence="7">Uncharacterized protein</fullName>
    </submittedName>
</protein>
<dbReference type="RefSeq" id="WP_112379301.1">
    <property type="nucleotide sequence ID" value="NZ_CP030104.1"/>
</dbReference>
<dbReference type="OrthoDB" id="88014at2"/>
<dbReference type="GO" id="GO:0005886">
    <property type="term" value="C:plasma membrane"/>
    <property type="evidence" value="ECO:0007669"/>
    <property type="project" value="UniProtKB-SubCell"/>
</dbReference>
<gene>
    <name evidence="7" type="ORF">HME9304_02994</name>
</gene>
<dbReference type="EMBL" id="CP030104">
    <property type="protein sequence ID" value="AWX45962.1"/>
    <property type="molecule type" value="Genomic_DNA"/>
</dbReference>
<evidence type="ECO:0000313" key="7">
    <source>
        <dbReference type="EMBL" id="AWX45962.1"/>
    </source>
</evidence>
<dbReference type="Pfam" id="PF01943">
    <property type="entry name" value="Polysacc_synt"/>
    <property type="match status" value="1"/>
</dbReference>
<feature type="transmembrane region" description="Helical" evidence="6">
    <location>
        <begin position="449"/>
        <end position="469"/>
    </location>
</feature>
<keyword evidence="5 6" id="KW-0472">Membrane</keyword>
<evidence type="ECO:0000256" key="2">
    <source>
        <dbReference type="ARBA" id="ARBA00022475"/>
    </source>
</evidence>
<feature type="transmembrane region" description="Helical" evidence="6">
    <location>
        <begin position="79"/>
        <end position="99"/>
    </location>
</feature>
<keyword evidence="2" id="KW-1003">Cell membrane</keyword>
<feature type="transmembrane region" description="Helical" evidence="6">
    <location>
        <begin position="363"/>
        <end position="384"/>
    </location>
</feature>
<reference evidence="7 8" key="1">
    <citation type="submission" date="2018-06" db="EMBL/GenBank/DDBJ databases">
        <title>Spongiibacterium sp. HME9304 Genome sequencing and assembly.</title>
        <authorList>
            <person name="Kang H."/>
            <person name="Kim H."/>
            <person name="Joh K."/>
        </authorList>
    </citation>
    <scope>NUCLEOTIDE SEQUENCE [LARGE SCALE GENOMIC DNA]</scope>
    <source>
        <strain evidence="7 8">HME9304</strain>
    </source>
</reference>
<evidence type="ECO:0000256" key="6">
    <source>
        <dbReference type="SAM" id="Phobius"/>
    </source>
</evidence>
<evidence type="ECO:0000256" key="3">
    <source>
        <dbReference type="ARBA" id="ARBA00022692"/>
    </source>
</evidence>
<keyword evidence="4 6" id="KW-1133">Transmembrane helix</keyword>
<feature type="transmembrane region" description="Helical" evidence="6">
    <location>
        <begin position="292"/>
        <end position="314"/>
    </location>
</feature>
<dbReference type="KEGG" id="spon:HME9304_02994"/>
<evidence type="ECO:0000256" key="4">
    <source>
        <dbReference type="ARBA" id="ARBA00022989"/>
    </source>
</evidence>
<feature type="transmembrane region" description="Helical" evidence="6">
    <location>
        <begin position="216"/>
        <end position="234"/>
    </location>
</feature>
<dbReference type="InterPro" id="IPR050833">
    <property type="entry name" value="Poly_Biosynth_Transport"/>
</dbReference>
<evidence type="ECO:0000256" key="1">
    <source>
        <dbReference type="ARBA" id="ARBA00004651"/>
    </source>
</evidence>
<keyword evidence="3 6" id="KW-0812">Transmembrane</keyword>
<feature type="transmembrane region" description="Helical" evidence="6">
    <location>
        <begin position="250"/>
        <end position="271"/>
    </location>
</feature>
<evidence type="ECO:0000256" key="5">
    <source>
        <dbReference type="ARBA" id="ARBA00023136"/>
    </source>
</evidence>
<organism evidence="7 8">
    <name type="scientific">Flagellimonas maritima</name>
    <dbReference type="NCBI Taxonomy" id="1383885"/>
    <lineage>
        <taxon>Bacteria</taxon>
        <taxon>Pseudomonadati</taxon>
        <taxon>Bacteroidota</taxon>
        <taxon>Flavobacteriia</taxon>
        <taxon>Flavobacteriales</taxon>
        <taxon>Flavobacteriaceae</taxon>
        <taxon>Flagellimonas</taxon>
    </lineage>
</organism>
<dbReference type="PANTHER" id="PTHR30250:SF11">
    <property type="entry name" value="O-ANTIGEN TRANSPORTER-RELATED"/>
    <property type="match status" value="1"/>
</dbReference>